<dbReference type="CDD" id="cd17574">
    <property type="entry name" value="REC_OmpR"/>
    <property type="match status" value="2"/>
</dbReference>
<dbReference type="Proteomes" id="UP000178323">
    <property type="component" value="Unassembled WGS sequence"/>
</dbReference>
<dbReference type="PROSITE" id="PS50110">
    <property type="entry name" value="RESPONSE_REGULATORY"/>
    <property type="match status" value="2"/>
</dbReference>
<dbReference type="STRING" id="1797985.A2Y83_05125"/>
<dbReference type="InterPro" id="IPR001789">
    <property type="entry name" value="Sig_transdc_resp-reg_receiver"/>
</dbReference>
<protein>
    <recommendedName>
        <fullName evidence="3">Response regulatory domain-containing protein</fullName>
    </recommendedName>
</protein>
<dbReference type="SUPFAM" id="SSF52172">
    <property type="entry name" value="CheY-like"/>
    <property type="match status" value="2"/>
</dbReference>
<evidence type="ECO:0000256" key="1">
    <source>
        <dbReference type="ARBA" id="ARBA00022553"/>
    </source>
</evidence>
<dbReference type="EMBL" id="MFFS01000080">
    <property type="protein sequence ID" value="OGF20679.1"/>
    <property type="molecule type" value="Genomic_DNA"/>
</dbReference>
<feature type="modified residue" description="4-aspartylphosphate" evidence="2">
    <location>
        <position position="55"/>
    </location>
</feature>
<evidence type="ECO:0000313" key="5">
    <source>
        <dbReference type="Proteomes" id="UP000178323"/>
    </source>
</evidence>
<sequence length="263" mass="29370">MGGKNKILIIEDEEFLADVLETKIKKEGFEVLVARDGAAGYTQIKNWAPDLILLDILMPHMNGYEVLEKLYDKKIETPVIIISNSGQPVELEKIKKLGAVDYLVKTEFEPQEVVQKIKKYIENGQKKENESGGDNNNSGKVKVMLVEDEQLLREICGKKLIIGGYDVVEVIDGGDVLAKIKKEKPDLVLLDIILPTVNGFEILKQVRSHEDPIIAKTPVLILSNLGQESDVEKAMQLGADGYLVKAQFTTDEIVEKVKNILKM</sequence>
<dbReference type="GO" id="GO:0000160">
    <property type="term" value="P:phosphorelay signal transduction system"/>
    <property type="evidence" value="ECO:0007669"/>
    <property type="project" value="InterPro"/>
</dbReference>
<proteinExistence type="predicted"/>
<feature type="domain" description="Response regulatory" evidence="3">
    <location>
        <begin position="6"/>
        <end position="120"/>
    </location>
</feature>
<dbReference type="Gene3D" id="3.40.50.2300">
    <property type="match status" value="2"/>
</dbReference>
<dbReference type="PANTHER" id="PTHR44591">
    <property type="entry name" value="STRESS RESPONSE REGULATOR PROTEIN 1"/>
    <property type="match status" value="1"/>
</dbReference>
<reference evidence="4 5" key="1">
    <citation type="journal article" date="2016" name="Nat. Commun.">
        <title>Thousands of microbial genomes shed light on interconnected biogeochemical processes in an aquifer system.</title>
        <authorList>
            <person name="Anantharaman K."/>
            <person name="Brown C.T."/>
            <person name="Hug L.A."/>
            <person name="Sharon I."/>
            <person name="Castelle C.J."/>
            <person name="Probst A.J."/>
            <person name="Thomas B.C."/>
            <person name="Singh A."/>
            <person name="Wilkins M.J."/>
            <person name="Karaoz U."/>
            <person name="Brodie E.L."/>
            <person name="Williams K.H."/>
            <person name="Hubbard S.S."/>
            <person name="Banfield J.F."/>
        </authorList>
    </citation>
    <scope>NUCLEOTIDE SEQUENCE [LARGE SCALE GENOMIC DNA]</scope>
</reference>
<evidence type="ECO:0000313" key="4">
    <source>
        <dbReference type="EMBL" id="OGF20679.1"/>
    </source>
</evidence>
<dbReference type="PANTHER" id="PTHR44591:SF24">
    <property type="entry name" value="PROTEIN-GLUTAMATE METHYLESTERASE_PROTEIN-GLUTAMINE GLUTAMINASE 1"/>
    <property type="match status" value="1"/>
</dbReference>
<feature type="domain" description="Response regulatory" evidence="3">
    <location>
        <begin position="142"/>
        <end position="260"/>
    </location>
</feature>
<dbReference type="AlphaFoldDB" id="A0A1F5S1X9"/>
<evidence type="ECO:0000259" key="3">
    <source>
        <dbReference type="PROSITE" id="PS50110"/>
    </source>
</evidence>
<feature type="modified residue" description="4-aspartylphosphate" evidence="2">
    <location>
        <position position="191"/>
    </location>
</feature>
<dbReference type="InterPro" id="IPR011006">
    <property type="entry name" value="CheY-like_superfamily"/>
</dbReference>
<dbReference type="InterPro" id="IPR050595">
    <property type="entry name" value="Bact_response_regulator"/>
</dbReference>
<organism evidence="4 5">
    <name type="scientific">Candidatus Falkowbacteria bacterium RBG_13_39_14</name>
    <dbReference type="NCBI Taxonomy" id="1797985"/>
    <lineage>
        <taxon>Bacteria</taxon>
        <taxon>Candidatus Falkowiibacteriota</taxon>
    </lineage>
</organism>
<accession>A0A1F5S1X9</accession>
<dbReference type="Pfam" id="PF00072">
    <property type="entry name" value="Response_reg"/>
    <property type="match status" value="2"/>
</dbReference>
<keyword evidence="1 2" id="KW-0597">Phosphoprotein</keyword>
<dbReference type="SMART" id="SM00448">
    <property type="entry name" value="REC"/>
    <property type="match status" value="2"/>
</dbReference>
<evidence type="ECO:0000256" key="2">
    <source>
        <dbReference type="PROSITE-ProRule" id="PRU00169"/>
    </source>
</evidence>
<name>A0A1F5S1X9_9BACT</name>
<gene>
    <name evidence="4" type="ORF">A2Y83_05125</name>
</gene>
<comment type="caution">
    <text evidence="4">The sequence shown here is derived from an EMBL/GenBank/DDBJ whole genome shotgun (WGS) entry which is preliminary data.</text>
</comment>